<keyword evidence="3" id="KW-1185">Reference proteome</keyword>
<dbReference type="HOGENOM" id="CLU_2343914_0_0_5"/>
<feature type="transmembrane region" description="Helical" evidence="1">
    <location>
        <begin position="55"/>
        <end position="75"/>
    </location>
</feature>
<dbReference type="OrthoDB" id="7510486at2"/>
<dbReference type="Proteomes" id="UP000004728">
    <property type="component" value="Unassembled WGS sequence"/>
</dbReference>
<evidence type="ECO:0000256" key="1">
    <source>
        <dbReference type="SAM" id="Phobius"/>
    </source>
</evidence>
<feature type="transmembrane region" description="Helical" evidence="1">
    <location>
        <begin position="20"/>
        <end position="43"/>
    </location>
</feature>
<gene>
    <name evidence="2" type="ORF">Y88_0447</name>
</gene>
<evidence type="ECO:0000313" key="2">
    <source>
        <dbReference type="EMBL" id="EGD58392.1"/>
    </source>
</evidence>
<dbReference type="AlphaFoldDB" id="F1Z9B3"/>
<proteinExistence type="predicted"/>
<evidence type="ECO:0000313" key="3">
    <source>
        <dbReference type="Proteomes" id="UP000004728"/>
    </source>
</evidence>
<dbReference type="EMBL" id="AEWJ01000041">
    <property type="protein sequence ID" value="EGD58392.1"/>
    <property type="molecule type" value="Genomic_DNA"/>
</dbReference>
<accession>F1Z9B3</accession>
<keyword evidence="1" id="KW-0472">Membrane</keyword>
<reference evidence="2 3" key="1">
    <citation type="journal article" date="2012" name="J. Bacteriol.">
        <title>Draft Genome Sequence of Novosphingobium nitrogenifigens Y88T.</title>
        <authorList>
            <person name="Strabala T.J."/>
            <person name="Macdonald L."/>
            <person name="Liu V."/>
            <person name="Smit A.M."/>
        </authorList>
    </citation>
    <scope>NUCLEOTIDE SEQUENCE [LARGE SCALE GENOMIC DNA]</scope>
    <source>
        <strain evidence="2 3">DSM 19370</strain>
    </source>
</reference>
<sequence>MAWLKQTLTGADNETLAIGRVLGMVIAAVLLIGLPVAAAATVVSGRVPVDVWARLFDALGIYVPLVITATAALIWGTNPTEPKPSAPLPRDQDGAPQ</sequence>
<keyword evidence="1" id="KW-1133">Transmembrane helix</keyword>
<dbReference type="InParanoid" id="F1Z9B3"/>
<dbReference type="STRING" id="983920.Y88_0447"/>
<organism evidence="2 3">
    <name type="scientific">Novosphingobium nitrogenifigens DSM 19370</name>
    <dbReference type="NCBI Taxonomy" id="983920"/>
    <lineage>
        <taxon>Bacteria</taxon>
        <taxon>Pseudomonadati</taxon>
        <taxon>Pseudomonadota</taxon>
        <taxon>Alphaproteobacteria</taxon>
        <taxon>Sphingomonadales</taxon>
        <taxon>Sphingomonadaceae</taxon>
        <taxon>Novosphingobium</taxon>
    </lineage>
</organism>
<keyword evidence="1" id="KW-0812">Transmembrane</keyword>
<comment type="caution">
    <text evidence="2">The sequence shown here is derived from an EMBL/GenBank/DDBJ whole genome shotgun (WGS) entry which is preliminary data.</text>
</comment>
<protein>
    <submittedName>
        <fullName evidence="2">Uncharacterized protein</fullName>
    </submittedName>
</protein>
<name>F1Z9B3_9SPHN</name>
<dbReference type="RefSeq" id="WP_008066864.1">
    <property type="nucleotide sequence ID" value="NZ_AQWK01000002.1"/>
</dbReference>